<evidence type="ECO:0000313" key="1">
    <source>
        <dbReference type="EMBL" id="MEV8464565.1"/>
    </source>
</evidence>
<reference evidence="1 2" key="1">
    <citation type="submission" date="2024-06" db="EMBL/GenBank/DDBJ databases">
        <title>The Natural Products Discovery Center: Release of the First 8490 Sequenced Strains for Exploring Actinobacteria Biosynthetic Diversity.</title>
        <authorList>
            <person name="Kalkreuter E."/>
            <person name="Kautsar S.A."/>
            <person name="Yang D."/>
            <person name="Bader C.D."/>
            <person name="Teijaro C.N."/>
            <person name="Fluegel L."/>
            <person name="Davis C.M."/>
            <person name="Simpson J.R."/>
            <person name="Lauterbach L."/>
            <person name="Steele A.D."/>
            <person name="Gui C."/>
            <person name="Meng S."/>
            <person name="Li G."/>
            <person name="Viehrig K."/>
            <person name="Ye F."/>
            <person name="Su P."/>
            <person name="Kiefer A.F."/>
            <person name="Nichols A."/>
            <person name="Cepeda A.J."/>
            <person name="Yan W."/>
            <person name="Fan B."/>
            <person name="Jiang Y."/>
            <person name="Adhikari A."/>
            <person name="Zheng C.-J."/>
            <person name="Schuster L."/>
            <person name="Cowan T.M."/>
            <person name="Smanski M.J."/>
            <person name="Chevrette M.G."/>
            <person name="De Carvalho L.P.S."/>
            <person name="Shen B."/>
        </authorList>
    </citation>
    <scope>NUCLEOTIDE SEQUENCE [LARGE SCALE GENOMIC DNA]</scope>
    <source>
        <strain evidence="1 2">NPDC052360</strain>
    </source>
</reference>
<organism evidence="1 2">
    <name type="scientific">Streptomyces griseosporeus</name>
    <dbReference type="NCBI Taxonomy" id="1910"/>
    <lineage>
        <taxon>Bacteria</taxon>
        <taxon>Bacillati</taxon>
        <taxon>Actinomycetota</taxon>
        <taxon>Actinomycetes</taxon>
        <taxon>Kitasatosporales</taxon>
        <taxon>Streptomycetaceae</taxon>
        <taxon>Streptomyces</taxon>
    </lineage>
</organism>
<keyword evidence="2" id="KW-1185">Reference proteome</keyword>
<accession>A0ABV3L0H0</accession>
<comment type="caution">
    <text evidence="1">The sequence shown here is derived from an EMBL/GenBank/DDBJ whole genome shotgun (WGS) entry which is preliminary data.</text>
</comment>
<dbReference type="Proteomes" id="UP001553148">
    <property type="component" value="Unassembled WGS sequence"/>
</dbReference>
<gene>
    <name evidence="1" type="ORF">AB0470_34065</name>
</gene>
<name>A0ABV3L0H0_STRGS</name>
<protein>
    <submittedName>
        <fullName evidence="1">Uncharacterized protein</fullName>
    </submittedName>
</protein>
<evidence type="ECO:0000313" key="2">
    <source>
        <dbReference type="Proteomes" id="UP001553148"/>
    </source>
</evidence>
<proteinExistence type="predicted"/>
<sequence length="174" mass="18720">MTEWSALVRSGRAATTARCRRAAARLRRPGHPPQAGIPRSVQLGVLLAVLDEGVAALRFADTAVAACGACDGASGQTARDCARALSGFHRLRARLGELPITDSDLADVRAYAGRLLAYDQWMVHQALNMAFTVHPDARTEAARLELNGLGRPADDLRRLRDAVRALGRSEEPQS</sequence>
<dbReference type="EMBL" id="JBFAUJ010000023">
    <property type="protein sequence ID" value="MEV8464565.1"/>
    <property type="molecule type" value="Genomic_DNA"/>
</dbReference>
<dbReference type="RefSeq" id="WP_239513321.1">
    <property type="nucleotide sequence ID" value="NZ_JBFAUJ010000023.1"/>
</dbReference>